<reference evidence="8" key="1">
    <citation type="submission" date="2022-10" db="EMBL/GenBank/DDBJ databases">
        <authorList>
            <person name="Chen Y."/>
            <person name="Dougan E. K."/>
            <person name="Chan C."/>
            <person name="Rhodes N."/>
            <person name="Thang M."/>
        </authorList>
    </citation>
    <scope>NUCLEOTIDE SEQUENCE</scope>
</reference>
<dbReference type="GO" id="GO:0003677">
    <property type="term" value="F:DNA binding"/>
    <property type="evidence" value="ECO:0007669"/>
    <property type="project" value="UniProtKB-KW"/>
</dbReference>
<keyword evidence="4" id="KW-0175">Coiled coil</keyword>
<keyword evidence="1" id="KW-0238">DNA-binding</keyword>
<dbReference type="InterPro" id="IPR037522">
    <property type="entry name" value="HD_GYP_dom"/>
</dbReference>
<organism evidence="8">
    <name type="scientific">Cladocopium goreaui</name>
    <dbReference type="NCBI Taxonomy" id="2562237"/>
    <lineage>
        <taxon>Eukaryota</taxon>
        <taxon>Sar</taxon>
        <taxon>Alveolata</taxon>
        <taxon>Dinophyceae</taxon>
        <taxon>Suessiales</taxon>
        <taxon>Symbiodiniaceae</taxon>
        <taxon>Cladocopium</taxon>
    </lineage>
</organism>
<dbReference type="EMBL" id="CAMXCT030000001">
    <property type="protein sequence ID" value="CAL4759059.1"/>
    <property type="molecule type" value="Genomic_DNA"/>
</dbReference>
<evidence type="ECO:0000259" key="6">
    <source>
        <dbReference type="PROSITE" id="PS51832"/>
    </source>
</evidence>
<keyword evidence="3" id="KW-0597">Phosphoprotein</keyword>
<evidence type="ECO:0000259" key="5">
    <source>
        <dbReference type="PROSITE" id="PS50110"/>
    </source>
</evidence>
<dbReference type="Gene3D" id="1.10.3210.10">
    <property type="entry name" value="Hypothetical protein af1432"/>
    <property type="match status" value="1"/>
</dbReference>
<dbReference type="AlphaFoldDB" id="A0A9P1BE91"/>
<name>A0A9P1BE91_9DINO</name>
<dbReference type="InterPro" id="IPR011006">
    <property type="entry name" value="CheY-like_superfamily"/>
</dbReference>
<dbReference type="Gene3D" id="3.40.50.2300">
    <property type="match status" value="1"/>
</dbReference>
<dbReference type="EMBL" id="CAMXCT010000001">
    <property type="protein sequence ID" value="CAI3971747.1"/>
    <property type="molecule type" value="Genomic_DNA"/>
</dbReference>
<dbReference type="Gene3D" id="1.10.443.10">
    <property type="entry name" value="Intergrase catalytic core"/>
    <property type="match status" value="1"/>
</dbReference>
<dbReference type="PANTHER" id="PTHR45228:SF1">
    <property type="entry name" value="CYCLIC DI-GMP PHOSPHODIESTERASE TM_0186"/>
    <property type="match status" value="1"/>
</dbReference>
<dbReference type="PROSITE" id="PS50110">
    <property type="entry name" value="RESPONSE_REGULATORY"/>
    <property type="match status" value="1"/>
</dbReference>
<dbReference type="GO" id="GO:0006310">
    <property type="term" value="P:DNA recombination"/>
    <property type="evidence" value="ECO:0007669"/>
    <property type="project" value="UniProtKB-KW"/>
</dbReference>
<dbReference type="SUPFAM" id="SSF52172">
    <property type="entry name" value="CheY-like"/>
    <property type="match status" value="1"/>
</dbReference>
<dbReference type="InterPro" id="IPR010998">
    <property type="entry name" value="Integrase_recombinase_N"/>
</dbReference>
<dbReference type="PROSITE" id="PS51832">
    <property type="entry name" value="HD_GYP"/>
    <property type="match status" value="1"/>
</dbReference>
<dbReference type="InterPro" id="IPR013762">
    <property type="entry name" value="Integrase-like_cat_sf"/>
</dbReference>
<proteinExistence type="predicted"/>
<dbReference type="OrthoDB" id="449473at2759"/>
<dbReference type="SUPFAM" id="SSF56349">
    <property type="entry name" value="DNA breaking-rejoining enzymes"/>
    <property type="match status" value="1"/>
</dbReference>
<dbReference type="SUPFAM" id="SSF109604">
    <property type="entry name" value="HD-domain/PDEase-like"/>
    <property type="match status" value="1"/>
</dbReference>
<evidence type="ECO:0000259" key="7">
    <source>
        <dbReference type="PROSITE" id="PS51900"/>
    </source>
</evidence>
<dbReference type="Pfam" id="PF00072">
    <property type="entry name" value="Response_reg"/>
    <property type="match status" value="1"/>
</dbReference>
<dbReference type="InterPro" id="IPR001789">
    <property type="entry name" value="Sig_transdc_resp-reg_receiver"/>
</dbReference>
<feature type="domain" description="Response regulatory" evidence="5">
    <location>
        <begin position="26"/>
        <end position="143"/>
    </location>
</feature>
<comment type="caution">
    <text evidence="8">The sequence shown here is derived from an EMBL/GenBank/DDBJ whole genome shotgun (WGS) entry which is preliminary data.</text>
</comment>
<dbReference type="EMBL" id="CAMXCT020000001">
    <property type="protein sequence ID" value="CAL1125122.1"/>
    <property type="molecule type" value="Genomic_DNA"/>
</dbReference>
<dbReference type="InterPro" id="IPR003607">
    <property type="entry name" value="HD/PDEase_dom"/>
</dbReference>
<dbReference type="CDD" id="cd17551">
    <property type="entry name" value="REC_RpfG-like"/>
    <property type="match status" value="1"/>
</dbReference>
<evidence type="ECO:0000256" key="3">
    <source>
        <dbReference type="PROSITE-ProRule" id="PRU00169"/>
    </source>
</evidence>
<dbReference type="GO" id="GO:0000160">
    <property type="term" value="P:phosphorelay signal transduction system"/>
    <property type="evidence" value="ECO:0007669"/>
    <property type="project" value="InterPro"/>
</dbReference>
<evidence type="ECO:0000313" key="10">
    <source>
        <dbReference type="EMBL" id="CAL4759059.1"/>
    </source>
</evidence>
<protein>
    <submittedName>
        <fullName evidence="10">Probable cyclic di-GMP phosphodiesterase VC_1348</fullName>
    </submittedName>
</protein>
<dbReference type="InterPro" id="IPR044068">
    <property type="entry name" value="CB"/>
</dbReference>
<dbReference type="CDD" id="cd00077">
    <property type="entry name" value="HDc"/>
    <property type="match status" value="1"/>
</dbReference>
<reference evidence="9" key="2">
    <citation type="submission" date="2024-04" db="EMBL/GenBank/DDBJ databases">
        <authorList>
            <person name="Chen Y."/>
            <person name="Shah S."/>
            <person name="Dougan E. K."/>
            <person name="Thang M."/>
            <person name="Chan C."/>
        </authorList>
    </citation>
    <scope>NUCLEOTIDE SEQUENCE [LARGE SCALE GENOMIC DNA]</scope>
</reference>
<evidence type="ECO:0000256" key="4">
    <source>
        <dbReference type="SAM" id="Coils"/>
    </source>
</evidence>
<dbReference type="Pfam" id="PF13487">
    <property type="entry name" value="HD_5"/>
    <property type="match status" value="1"/>
</dbReference>
<dbReference type="InterPro" id="IPR052020">
    <property type="entry name" value="Cyclic_di-GMP/3'3'-cGAMP_PDE"/>
</dbReference>
<gene>
    <name evidence="8" type="ORF">C1SCF055_LOCUS337</name>
</gene>
<dbReference type="InterPro" id="IPR011010">
    <property type="entry name" value="DNA_brk_join_enz"/>
</dbReference>
<evidence type="ECO:0000313" key="9">
    <source>
        <dbReference type="EMBL" id="CAL1125122.1"/>
    </source>
</evidence>
<evidence type="ECO:0000256" key="1">
    <source>
        <dbReference type="ARBA" id="ARBA00023125"/>
    </source>
</evidence>
<keyword evidence="11" id="KW-1185">Reference proteome</keyword>
<dbReference type="SMART" id="SM00471">
    <property type="entry name" value="HDc"/>
    <property type="match status" value="1"/>
</dbReference>
<feature type="domain" description="Core-binding (CB)" evidence="7">
    <location>
        <begin position="402"/>
        <end position="480"/>
    </location>
</feature>
<evidence type="ECO:0000313" key="8">
    <source>
        <dbReference type="EMBL" id="CAI3971747.1"/>
    </source>
</evidence>
<keyword evidence="2" id="KW-0233">DNA recombination</keyword>
<evidence type="ECO:0000256" key="2">
    <source>
        <dbReference type="ARBA" id="ARBA00023172"/>
    </source>
</evidence>
<sequence length="738" mass="83729">MVPSAFNTITTAIDQLSGNTLLQSSTVMVIDDEPTILAVVGKYLKEAGISRIVTCTDPSMALEHIAQVQPDVILLDILMPEVDGITILRSIRGDRDTRTLPVIILTADTDHETSLEAFECGATDCLHKPVDSVELVPRVRNALRIKQQQDEIRHYTATLEEQVNAKTAELQQAQSELIYCLAKVGEYRDNETGRHAMRVGQFSGIIARELGIDQELADYIERTAPLHDIGKIGIPDAILLKPGKLSAEEYEYMQTHVRIGKNALDSSPKADLRHIRDHARLGSLILGGCRSKLIEVACSISLTHHEHWDGSGYPLALAGEDIPIEGRIVAVADVFDALSTKRPYKPAYPFDKCIAIMEDERGKHFDPWVLDAFLRRRDDILKVQMEYEVLQEADRGRRRAEPGRKQMPTAWSRTCKEYRGTVTKWLAWGRGPDVDQIGRADIRDFLDWVHEKAAADGGSNAGRTANKSRENLRAILSWAWEQDFLEKLPRFPKPKPQRDVAGRHYLTKADLNALYFATYELERPRGWRHSLTVGHYWRAALVVFFNYGVDTGTVFKTAAFHEPILWRHVCWRPEPPNGQGKASRYGWLYYRRVKTKKQFYRPMSRVVQVHLKSFYSDMIEPDQPVFHCGSSRPNAQFQQLCALAGVKPKQDVETGEEKPWVLKDLRKTCATYYDEHMPESSIEILGHSVGGVTYRHYAHRDPLAYKAIMSMPQPTAFTALVHGFDGECPCCRRKFRQA</sequence>
<feature type="coiled-coil region" evidence="4">
    <location>
        <begin position="145"/>
        <end position="176"/>
    </location>
</feature>
<dbReference type="PANTHER" id="PTHR45228">
    <property type="entry name" value="CYCLIC DI-GMP PHOSPHODIESTERASE TM_0186-RELATED"/>
    <property type="match status" value="1"/>
</dbReference>
<dbReference type="PROSITE" id="PS51900">
    <property type="entry name" value="CB"/>
    <property type="match status" value="1"/>
</dbReference>
<feature type="modified residue" description="4-aspartylphosphate" evidence="3">
    <location>
        <position position="76"/>
    </location>
</feature>
<dbReference type="Proteomes" id="UP001152797">
    <property type="component" value="Unassembled WGS sequence"/>
</dbReference>
<accession>A0A9P1BE91</accession>
<dbReference type="SMART" id="SM00448">
    <property type="entry name" value="REC"/>
    <property type="match status" value="1"/>
</dbReference>
<evidence type="ECO:0000313" key="11">
    <source>
        <dbReference type="Proteomes" id="UP001152797"/>
    </source>
</evidence>
<dbReference type="Gene3D" id="1.10.150.130">
    <property type="match status" value="1"/>
</dbReference>
<dbReference type="GO" id="GO:0015074">
    <property type="term" value="P:DNA integration"/>
    <property type="evidence" value="ECO:0007669"/>
    <property type="project" value="InterPro"/>
</dbReference>
<feature type="domain" description="HD-GYP" evidence="6">
    <location>
        <begin position="170"/>
        <end position="389"/>
    </location>
</feature>